<dbReference type="InterPro" id="IPR012337">
    <property type="entry name" value="RNaseH-like_sf"/>
</dbReference>
<reference evidence="2" key="1">
    <citation type="journal article" date="2023" name="Front. Mar. Sci.">
        <title>A new Merluccius polli reference genome to investigate the effects of global change in West African waters.</title>
        <authorList>
            <person name="Mateo J.L."/>
            <person name="Blanco-Fernandez C."/>
            <person name="Garcia-Vazquez E."/>
            <person name="Machado-Schiaffino G."/>
        </authorList>
    </citation>
    <scope>NUCLEOTIDE SEQUENCE</scope>
    <source>
        <strain evidence="2">C29</strain>
        <tissue evidence="2">Fin</tissue>
    </source>
</reference>
<dbReference type="Proteomes" id="UP001174136">
    <property type="component" value="Unassembled WGS sequence"/>
</dbReference>
<protein>
    <submittedName>
        <fullName evidence="2">Zinc finger MYM-type protein 1</fullName>
    </submittedName>
</protein>
<feature type="signal peptide" evidence="1">
    <location>
        <begin position="1"/>
        <end position="23"/>
    </location>
</feature>
<evidence type="ECO:0000313" key="2">
    <source>
        <dbReference type="EMBL" id="KAK0154533.1"/>
    </source>
</evidence>
<keyword evidence="3" id="KW-1185">Reference proteome</keyword>
<evidence type="ECO:0000313" key="3">
    <source>
        <dbReference type="Proteomes" id="UP001174136"/>
    </source>
</evidence>
<dbReference type="PANTHER" id="PTHR45749">
    <property type="match status" value="1"/>
</dbReference>
<gene>
    <name evidence="2" type="primary">ZMYM1_142</name>
    <name evidence="2" type="ORF">N1851_003363</name>
</gene>
<feature type="chain" id="PRO_5041261666" evidence="1">
    <location>
        <begin position="24"/>
        <end position="509"/>
    </location>
</feature>
<proteinExistence type="predicted"/>
<evidence type="ECO:0000256" key="1">
    <source>
        <dbReference type="SAM" id="SignalP"/>
    </source>
</evidence>
<comment type="caution">
    <text evidence="2">The sequence shown here is derived from an EMBL/GenBank/DDBJ whole genome shotgun (WGS) entry which is preliminary data.</text>
</comment>
<dbReference type="PANTHER" id="PTHR45749:SF21">
    <property type="entry name" value="DUF4371 DOMAIN-CONTAINING PROTEIN"/>
    <property type="match status" value="1"/>
</dbReference>
<keyword evidence="1" id="KW-0732">Signal</keyword>
<name>A0AA47PBQ3_MERPO</name>
<accession>A0AA47PBQ3</accession>
<sequence length="509" mass="57661">MALNHGHFLEMILLLSKFDVSLQEHVSACMKKSKSLKETVAKGRGSLITLLSNTSVNKVIDIISHLIKENISREVREARMFSVQIDTTQDVTSTDQCAVVLRYVTDMVHEKLIGVVSCESSTGEYFVQLLKETLAKVDIDIRNCVGNFTDGTANMQGQYKGFSTLLSSESPNQVHIWCYAHVLNLVLGDTTGVVIESASIFSIVNDVAVFIKDSYKRMNMWEKVSDDRRHRRLSPIGETRWWAKDQALSKIFGCFGNPDNALFVDLILTLKRIVEDMSMKAHVRARAKGYIESLLKHETVLTAEIFLRIFEITSPLSRYLQTSNMDLITAHRLVMGAIDSLKTCTRDMDGVTKAANVFAEWANKKLEESGSKDMVQVDLPEIKIRKRKTMPGEVAEEWHELSAEDQYRVKVHNIILDTVTESIQIRFSANGALYDDFACLDPRNFGTLRERGLPSESLQQLSKCLLRFDDRATPGQLKDELCSLASHWERLKLPHLESYTVWTAEETEN</sequence>
<organism evidence="2 3">
    <name type="scientific">Merluccius polli</name>
    <name type="common">Benguela hake</name>
    <name type="synonym">Merluccius cadenati</name>
    <dbReference type="NCBI Taxonomy" id="89951"/>
    <lineage>
        <taxon>Eukaryota</taxon>
        <taxon>Metazoa</taxon>
        <taxon>Chordata</taxon>
        <taxon>Craniata</taxon>
        <taxon>Vertebrata</taxon>
        <taxon>Euteleostomi</taxon>
        <taxon>Actinopterygii</taxon>
        <taxon>Neopterygii</taxon>
        <taxon>Teleostei</taxon>
        <taxon>Neoteleostei</taxon>
        <taxon>Acanthomorphata</taxon>
        <taxon>Zeiogadaria</taxon>
        <taxon>Gadariae</taxon>
        <taxon>Gadiformes</taxon>
        <taxon>Gadoidei</taxon>
        <taxon>Merlucciidae</taxon>
        <taxon>Merluccius</taxon>
    </lineage>
</organism>
<dbReference type="EMBL" id="JAOPHQ010000426">
    <property type="protein sequence ID" value="KAK0154533.1"/>
    <property type="molecule type" value="Genomic_DNA"/>
</dbReference>
<dbReference type="SUPFAM" id="SSF53098">
    <property type="entry name" value="Ribonuclease H-like"/>
    <property type="match status" value="1"/>
</dbReference>
<dbReference type="AlphaFoldDB" id="A0AA47PBQ3"/>